<dbReference type="SUPFAM" id="SSF51735">
    <property type="entry name" value="NAD(P)-binding Rossmann-fold domains"/>
    <property type="match status" value="1"/>
</dbReference>
<dbReference type="PANTHER" id="PTHR43775">
    <property type="entry name" value="FATTY ACID SYNTHASE"/>
    <property type="match status" value="1"/>
</dbReference>
<comment type="caution">
    <text evidence="4">The sequence shown here is derived from an EMBL/GenBank/DDBJ whole genome shotgun (WGS) entry which is preliminary data.</text>
</comment>
<dbReference type="Pfam" id="PF08659">
    <property type="entry name" value="KR"/>
    <property type="match status" value="1"/>
</dbReference>
<dbReference type="SMART" id="SM00823">
    <property type="entry name" value="PKS_PP"/>
    <property type="match status" value="1"/>
</dbReference>
<dbReference type="GO" id="GO:0044550">
    <property type="term" value="P:secondary metabolite biosynthetic process"/>
    <property type="evidence" value="ECO:0007669"/>
    <property type="project" value="TreeGrafter"/>
</dbReference>
<dbReference type="PROSITE" id="PS50075">
    <property type="entry name" value="CARRIER"/>
    <property type="match status" value="1"/>
</dbReference>
<evidence type="ECO:0000259" key="3">
    <source>
        <dbReference type="PROSITE" id="PS50075"/>
    </source>
</evidence>
<protein>
    <recommendedName>
        <fullName evidence="3">Carrier domain-containing protein</fullName>
    </recommendedName>
</protein>
<feature type="domain" description="Carrier" evidence="3">
    <location>
        <begin position="278"/>
        <end position="354"/>
    </location>
</feature>
<accession>A0A8H3PIS6</accession>
<dbReference type="InterPro" id="IPR036291">
    <property type="entry name" value="NAD(P)-bd_dom_sf"/>
</dbReference>
<dbReference type="SMART" id="SM00822">
    <property type="entry name" value="PKS_KR"/>
    <property type="match status" value="1"/>
</dbReference>
<evidence type="ECO:0000256" key="2">
    <source>
        <dbReference type="ARBA" id="ARBA00022553"/>
    </source>
</evidence>
<dbReference type="SUPFAM" id="SSF47336">
    <property type="entry name" value="ACP-like"/>
    <property type="match status" value="1"/>
</dbReference>
<dbReference type="GO" id="GO:0031177">
    <property type="term" value="F:phosphopantetheine binding"/>
    <property type="evidence" value="ECO:0007669"/>
    <property type="project" value="InterPro"/>
</dbReference>
<name>A0A8H3PIS6_9LECA</name>
<evidence type="ECO:0000313" key="4">
    <source>
        <dbReference type="EMBL" id="CAF9941225.1"/>
    </source>
</evidence>
<sequence>HGARHIIASSRSGISDDASARVVAGCRSYGCEVTEARGDIGSIESVRRMFKTASPRIAGIIQGAMVLRDKPFEMMSLDDYHTAIYAKVQGTWNLHRASQEIHQPPLDFFTMLSSTAGVVGNKGQANYAAANTFLDAFASYRQKLGLRANTVDLGLIEDVGYVAEQDTTLEKRFDKRLWTPINETMLRKILTYSILQQDVSTPLNTASTAELITGIGFPLPKSDSELALEPRFSYLFSGRGGSKISGGSGSEGDGSDQIDQAMKHFRTLQQSGTANAAALIRACVDLVGAQFVKILRLETEPEPERPLMVYGLDSLSAVELRNWIRVRLGVELTTLDVTNAASLIALGEKVVGKLALAGEGKDGGGDVKGVSGLAG</sequence>
<gene>
    <name evidence="4" type="ORF">HETSPECPRED_003024</name>
</gene>
<dbReference type="EMBL" id="CAJPDS010000180">
    <property type="protein sequence ID" value="CAF9941225.1"/>
    <property type="molecule type" value="Genomic_DNA"/>
</dbReference>
<dbReference type="PANTHER" id="PTHR43775:SF18">
    <property type="entry name" value="ENZYME, PUTATIVE (JCVI)-RELATED"/>
    <property type="match status" value="1"/>
</dbReference>
<evidence type="ECO:0000256" key="1">
    <source>
        <dbReference type="ARBA" id="ARBA00022450"/>
    </source>
</evidence>
<dbReference type="InterPro" id="IPR050091">
    <property type="entry name" value="PKS_NRPS_Biosynth_Enz"/>
</dbReference>
<dbReference type="InterPro" id="IPR009081">
    <property type="entry name" value="PP-bd_ACP"/>
</dbReference>
<dbReference type="AlphaFoldDB" id="A0A8H3PIS6"/>
<reference evidence="4" key="1">
    <citation type="submission" date="2021-03" db="EMBL/GenBank/DDBJ databases">
        <authorList>
            <person name="Tagirdzhanova G."/>
        </authorList>
    </citation>
    <scope>NUCLEOTIDE SEQUENCE</scope>
</reference>
<dbReference type="GO" id="GO:0006633">
    <property type="term" value="P:fatty acid biosynthetic process"/>
    <property type="evidence" value="ECO:0007669"/>
    <property type="project" value="TreeGrafter"/>
</dbReference>
<dbReference type="Gene3D" id="1.10.1200.10">
    <property type="entry name" value="ACP-like"/>
    <property type="match status" value="1"/>
</dbReference>
<organism evidence="4 5">
    <name type="scientific">Heterodermia speciosa</name>
    <dbReference type="NCBI Taxonomy" id="116794"/>
    <lineage>
        <taxon>Eukaryota</taxon>
        <taxon>Fungi</taxon>
        <taxon>Dikarya</taxon>
        <taxon>Ascomycota</taxon>
        <taxon>Pezizomycotina</taxon>
        <taxon>Lecanoromycetes</taxon>
        <taxon>OSLEUM clade</taxon>
        <taxon>Lecanoromycetidae</taxon>
        <taxon>Caliciales</taxon>
        <taxon>Physciaceae</taxon>
        <taxon>Heterodermia</taxon>
    </lineage>
</organism>
<dbReference type="Pfam" id="PF00550">
    <property type="entry name" value="PP-binding"/>
    <property type="match status" value="1"/>
</dbReference>
<dbReference type="Proteomes" id="UP000664521">
    <property type="component" value="Unassembled WGS sequence"/>
</dbReference>
<keyword evidence="2" id="KW-0597">Phosphoprotein</keyword>
<dbReference type="Gene3D" id="3.40.50.720">
    <property type="entry name" value="NAD(P)-binding Rossmann-like Domain"/>
    <property type="match status" value="1"/>
</dbReference>
<proteinExistence type="predicted"/>
<keyword evidence="1" id="KW-0596">Phosphopantetheine</keyword>
<dbReference type="InterPro" id="IPR057326">
    <property type="entry name" value="KR_dom"/>
</dbReference>
<dbReference type="InterPro" id="IPR036736">
    <property type="entry name" value="ACP-like_sf"/>
</dbReference>
<dbReference type="OrthoDB" id="329835at2759"/>
<dbReference type="GO" id="GO:0004312">
    <property type="term" value="F:fatty acid synthase activity"/>
    <property type="evidence" value="ECO:0007669"/>
    <property type="project" value="TreeGrafter"/>
</dbReference>
<dbReference type="InterPro" id="IPR020806">
    <property type="entry name" value="PKS_PP-bd"/>
</dbReference>
<feature type="non-terminal residue" evidence="4">
    <location>
        <position position="1"/>
    </location>
</feature>
<keyword evidence="5" id="KW-1185">Reference proteome</keyword>
<dbReference type="InterPro" id="IPR013968">
    <property type="entry name" value="PKS_KR"/>
</dbReference>
<evidence type="ECO:0000313" key="5">
    <source>
        <dbReference type="Proteomes" id="UP000664521"/>
    </source>
</evidence>